<organism evidence="22 23">
    <name type="scientific">Ornithinimicrobium cerasi</name>
    <dbReference type="NCBI Taxonomy" id="2248773"/>
    <lineage>
        <taxon>Bacteria</taxon>
        <taxon>Bacillati</taxon>
        <taxon>Actinomycetota</taxon>
        <taxon>Actinomycetes</taxon>
        <taxon>Micrococcales</taxon>
        <taxon>Ornithinimicrobiaceae</taxon>
        <taxon>Ornithinimicrobium</taxon>
    </lineage>
</organism>
<keyword evidence="23" id="KW-1185">Reference proteome</keyword>
<evidence type="ECO:0000256" key="5">
    <source>
        <dbReference type="ARBA" id="ARBA00003681"/>
    </source>
</evidence>
<comment type="similarity">
    <text evidence="7">Belongs to the PEP-utilizing enzyme family.</text>
</comment>
<keyword evidence="14 22" id="KW-0808">Transferase</keyword>
<evidence type="ECO:0000256" key="12">
    <source>
        <dbReference type="ARBA" id="ARBA00022490"/>
    </source>
</evidence>
<dbReference type="InterPro" id="IPR036637">
    <property type="entry name" value="Phosphohistidine_dom_sf"/>
</dbReference>
<dbReference type="GO" id="GO:0005737">
    <property type="term" value="C:cytoplasm"/>
    <property type="evidence" value="ECO:0007669"/>
    <property type="project" value="UniProtKB-SubCell"/>
</dbReference>
<dbReference type="EMBL" id="OBQK01000004">
    <property type="protein sequence ID" value="SOC54977.1"/>
    <property type="molecule type" value="Genomic_DNA"/>
</dbReference>
<comment type="cofactor">
    <cofactor evidence="3">
        <name>Mg(2+)</name>
        <dbReference type="ChEBI" id="CHEBI:18420"/>
    </cofactor>
</comment>
<dbReference type="Pfam" id="PF03610">
    <property type="entry name" value="EIIA-man"/>
    <property type="match status" value="1"/>
</dbReference>
<dbReference type="GO" id="GO:0016020">
    <property type="term" value="C:membrane"/>
    <property type="evidence" value="ECO:0007669"/>
    <property type="project" value="InterPro"/>
</dbReference>
<dbReference type="Pfam" id="PF02896">
    <property type="entry name" value="PEP-utilizers_C"/>
    <property type="match status" value="1"/>
</dbReference>
<dbReference type="InterPro" id="IPR035895">
    <property type="entry name" value="HPr-like_sf"/>
</dbReference>
<dbReference type="Pfam" id="PF00381">
    <property type="entry name" value="PTS-HPr"/>
    <property type="match status" value="1"/>
</dbReference>
<evidence type="ECO:0000256" key="18">
    <source>
        <dbReference type="ARBA" id="ARBA00022842"/>
    </source>
</evidence>
<keyword evidence="12" id="KW-0963">Cytoplasm</keyword>
<keyword evidence="17 22" id="KW-0418">Kinase</keyword>
<dbReference type="GO" id="GO:0008965">
    <property type="term" value="F:phosphoenolpyruvate-protein phosphotransferase activity"/>
    <property type="evidence" value="ECO:0007669"/>
    <property type="project" value="UniProtKB-EC"/>
</dbReference>
<keyword evidence="22" id="KW-0670">Pyruvate</keyword>
<dbReference type="Gene3D" id="3.30.1340.10">
    <property type="entry name" value="HPr-like"/>
    <property type="match status" value="1"/>
</dbReference>
<evidence type="ECO:0000256" key="4">
    <source>
        <dbReference type="ARBA" id="ARBA00002788"/>
    </source>
</evidence>
<evidence type="ECO:0000256" key="6">
    <source>
        <dbReference type="ARBA" id="ARBA00004496"/>
    </source>
</evidence>
<evidence type="ECO:0000256" key="17">
    <source>
        <dbReference type="ARBA" id="ARBA00022777"/>
    </source>
</evidence>
<dbReference type="PROSITE" id="PS00369">
    <property type="entry name" value="PTS_HPR_HIS"/>
    <property type="match status" value="1"/>
</dbReference>
<dbReference type="Proteomes" id="UP000219688">
    <property type="component" value="Unassembled WGS sequence"/>
</dbReference>
<dbReference type="PANTHER" id="PTHR46244">
    <property type="entry name" value="PHOSPHOENOLPYRUVATE-PROTEIN PHOSPHOTRANSFERASE"/>
    <property type="match status" value="1"/>
</dbReference>
<evidence type="ECO:0000259" key="21">
    <source>
        <dbReference type="PROSITE" id="PS51350"/>
    </source>
</evidence>
<dbReference type="EC" id="2.7.3.9" evidence="9"/>
<comment type="catalytic activity">
    <reaction evidence="1">
        <text>L-histidyl-[protein] + phosphoenolpyruvate = N(pros)-phospho-L-histidyl-[protein] + pyruvate</text>
        <dbReference type="Rhea" id="RHEA:23880"/>
        <dbReference type="Rhea" id="RHEA-COMP:9745"/>
        <dbReference type="Rhea" id="RHEA-COMP:9746"/>
        <dbReference type="ChEBI" id="CHEBI:15361"/>
        <dbReference type="ChEBI" id="CHEBI:29979"/>
        <dbReference type="ChEBI" id="CHEBI:58702"/>
        <dbReference type="ChEBI" id="CHEBI:64837"/>
        <dbReference type="EC" id="2.7.3.9"/>
    </reaction>
</comment>
<proteinExistence type="inferred from homology"/>
<name>A0A285VM66_9MICO</name>
<accession>A0A285VM66</accession>
<dbReference type="RefSeq" id="WP_097187737.1">
    <property type="nucleotide sequence ID" value="NZ_OBQK01000004.1"/>
</dbReference>
<keyword evidence="16" id="KW-0479">Metal-binding</keyword>
<dbReference type="SUPFAM" id="SSF51621">
    <property type="entry name" value="Phosphoenolpyruvate/pyruvate domain"/>
    <property type="match status" value="1"/>
</dbReference>
<dbReference type="EC" id="2.7.1.121" evidence="8"/>
<evidence type="ECO:0000256" key="2">
    <source>
        <dbReference type="ARBA" id="ARBA00001113"/>
    </source>
</evidence>
<dbReference type="GO" id="GO:0047324">
    <property type="term" value="F:phosphoenolpyruvate-glycerone phosphotransferase activity"/>
    <property type="evidence" value="ECO:0007669"/>
    <property type="project" value="UniProtKB-EC"/>
</dbReference>
<comment type="function">
    <text evidence="4">Component of the dihydroxyacetone kinase complex, which is responsible for the phosphoenolpyruvate (PEP)-dependent phosphorylation of dihydroxyacetone. DhaM serves as the phosphoryl donor. Is phosphorylated by phosphoenolpyruvate in an EI- and HPr-dependent reaction, and a phosphorelay system on histidine residues finally leads to phosphoryl transfer to DhaL and dihydroxyacetone.</text>
</comment>
<dbReference type="Gene3D" id="3.50.30.10">
    <property type="entry name" value="Phosphohistidine domain"/>
    <property type="match status" value="1"/>
</dbReference>
<dbReference type="AlphaFoldDB" id="A0A285VM66"/>
<dbReference type="Gene3D" id="1.10.274.10">
    <property type="entry name" value="PtsI, HPr-binding domain"/>
    <property type="match status" value="1"/>
</dbReference>
<comment type="subcellular location">
    <subcellularLocation>
        <location evidence="6">Cytoplasm</location>
    </subcellularLocation>
</comment>
<dbReference type="InterPro" id="IPR036662">
    <property type="entry name" value="PTS_EIIA_man-typ_sf"/>
</dbReference>
<evidence type="ECO:0000256" key="3">
    <source>
        <dbReference type="ARBA" id="ARBA00001946"/>
    </source>
</evidence>
<evidence type="ECO:0000256" key="8">
    <source>
        <dbReference type="ARBA" id="ARBA00012095"/>
    </source>
</evidence>
<dbReference type="PROSITE" id="PS51096">
    <property type="entry name" value="PTS_EIIA_TYPE_4"/>
    <property type="match status" value="1"/>
</dbReference>
<dbReference type="SUPFAM" id="SSF47831">
    <property type="entry name" value="Enzyme I of the PEP:sugar phosphotransferase system HPr-binding (sub)domain"/>
    <property type="match status" value="1"/>
</dbReference>
<dbReference type="PANTHER" id="PTHR46244:SF6">
    <property type="entry name" value="PHOSPHOENOLPYRUVATE-PROTEIN PHOSPHOTRANSFERASE"/>
    <property type="match status" value="1"/>
</dbReference>
<dbReference type="InterPro" id="IPR012844">
    <property type="entry name" value="DhaM_N"/>
</dbReference>
<dbReference type="InterPro" id="IPR000121">
    <property type="entry name" value="PEP_util_C"/>
</dbReference>
<evidence type="ECO:0000259" key="20">
    <source>
        <dbReference type="PROSITE" id="PS51096"/>
    </source>
</evidence>
<dbReference type="SUPFAM" id="SSF52009">
    <property type="entry name" value="Phosphohistidine domain"/>
    <property type="match status" value="1"/>
</dbReference>
<evidence type="ECO:0000256" key="7">
    <source>
        <dbReference type="ARBA" id="ARBA00007837"/>
    </source>
</evidence>
<evidence type="ECO:0000256" key="10">
    <source>
        <dbReference type="ARBA" id="ARBA00020422"/>
    </source>
</evidence>
<feature type="domain" description="PTS EIIA type-4" evidence="20">
    <location>
        <begin position="1"/>
        <end position="135"/>
    </location>
</feature>
<dbReference type="GO" id="GO:0046872">
    <property type="term" value="F:metal ion binding"/>
    <property type="evidence" value="ECO:0007669"/>
    <property type="project" value="UniProtKB-KW"/>
</dbReference>
<dbReference type="NCBIfam" id="TIGR02364">
    <property type="entry name" value="dha_pts"/>
    <property type="match status" value="1"/>
</dbReference>
<dbReference type="InterPro" id="IPR040442">
    <property type="entry name" value="Pyrv_kinase-like_dom_sf"/>
</dbReference>
<evidence type="ECO:0000256" key="11">
    <source>
        <dbReference type="ARBA" id="ARBA00022448"/>
    </source>
</evidence>
<dbReference type="PRINTS" id="PR01736">
    <property type="entry name" value="PHPHTRNFRASE"/>
</dbReference>
<dbReference type="NCBIfam" id="TIGR01417">
    <property type="entry name" value="PTS_I_fam"/>
    <property type="match status" value="1"/>
</dbReference>
<dbReference type="CDD" id="cd00367">
    <property type="entry name" value="PTS-HPr_like"/>
    <property type="match status" value="1"/>
</dbReference>
<gene>
    <name evidence="22" type="ORF">SAMN05421879_10491</name>
</gene>
<dbReference type="InterPro" id="IPR050499">
    <property type="entry name" value="PEP-utilizing_PTS_enzyme"/>
</dbReference>
<protein>
    <recommendedName>
        <fullName evidence="10">Phosphocarrier protein HPr</fullName>
        <ecNumber evidence="8">2.7.1.121</ecNumber>
        <ecNumber evidence="9">2.7.3.9</ecNumber>
    </recommendedName>
</protein>
<evidence type="ECO:0000256" key="16">
    <source>
        <dbReference type="ARBA" id="ARBA00022723"/>
    </source>
</evidence>
<keyword evidence="15" id="KW-0598">Phosphotransferase system</keyword>
<evidence type="ECO:0000256" key="15">
    <source>
        <dbReference type="ARBA" id="ARBA00022683"/>
    </source>
</evidence>
<dbReference type="Gene3D" id="3.20.20.60">
    <property type="entry name" value="Phosphoenolpyruvate-binding domains"/>
    <property type="match status" value="1"/>
</dbReference>
<keyword evidence="11" id="KW-0813">Transport</keyword>
<dbReference type="InterPro" id="IPR036618">
    <property type="entry name" value="PtsI_HPr-bd_sf"/>
</dbReference>
<comment type="function">
    <text evidence="5">General (non sugar-specific) component of the phosphoenolpyruvate-dependent sugar phosphotransferase system (sugar PTS). This major carbohydrate active-transport system catalyzes the phosphorylation of incoming sugar substrates concomitantly with their translocation across the cell membrane. The phosphoryl group from phosphoenolpyruvate (PEP) is transferred to the phosphoryl carrier protein HPr by enzyme I. Phospho-HPr then transfers it to the PTS EIIA domain.</text>
</comment>
<reference evidence="23" key="1">
    <citation type="submission" date="2017-08" db="EMBL/GenBank/DDBJ databases">
        <authorList>
            <person name="Varghese N."/>
            <person name="Submissions S."/>
        </authorList>
    </citation>
    <scope>NUCLEOTIDE SEQUENCE [LARGE SCALE GENOMIC DNA]</scope>
    <source>
        <strain evidence="23">USBA17B2</strain>
    </source>
</reference>
<evidence type="ECO:0000313" key="22">
    <source>
        <dbReference type="EMBL" id="SOC54977.1"/>
    </source>
</evidence>
<dbReference type="SUPFAM" id="SSF55594">
    <property type="entry name" value="HPr-like"/>
    <property type="match status" value="1"/>
</dbReference>
<evidence type="ECO:0000256" key="13">
    <source>
        <dbReference type="ARBA" id="ARBA00022597"/>
    </source>
</evidence>
<dbReference type="InterPro" id="IPR004701">
    <property type="entry name" value="PTS_EIIA_man-typ"/>
</dbReference>
<keyword evidence="13" id="KW-0762">Sugar transport</keyword>
<dbReference type="Pfam" id="PF05524">
    <property type="entry name" value="PEP-utilisers_N"/>
    <property type="match status" value="1"/>
</dbReference>
<evidence type="ECO:0000256" key="1">
    <source>
        <dbReference type="ARBA" id="ARBA00000683"/>
    </source>
</evidence>
<dbReference type="InterPro" id="IPR008279">
    <property type="entry name" value="PEP-util_enz_mobile_dom"/>
</dbReference>
<dbReference type="InterPro" id="IPR015813">
    <property type="entry name" value="Pyrv/PenolPyrv_kinase-like_dom"/>
</dbReference>
<dbReference type="Pfam" id="PF00391">
    <property type="entry name" value="PEP-utilizers"/>
    <property type="match status" value="1"/>
</dbReference>
<evidence type="ECO:0000256" key="14">
    <source>
        <dbReference type="ARBA" id="ARBA00022679"/>
    </source>
</evidence>
<dbReference type="InterPro" id="IPR006318">
    <property type="entry name" value="PTS_EI-like"/>
</dbReference>
<dbReference type="InterPro" id="IPR001020">
    <property type="entry name" value="PTS_HPr_His_P_site"/>
</dbReference>
<keyword evidence="18" id="KW-0460">Magnesium</keyword>
<dbReference type="SUPFAM" id="SSF53062">
    <property type="entry name" value="PTS system fructose IIA component-like"/>
    <property type="match status" value="1"/>
</dbReference>
<dbReference type="InterPro" id="IPR008731">
    <property type="entry name" value="PTS_EIN"/>
</dbReference>
<dbReference type="PROSITE" id="PS00742">
    <property type="entry name" value="PEP_ENZYMES_2"/>
    <property type="match status" value="1"/>
</dbReference>
<evidence type="ECO:0000313" key="23">
    <source>
        <dbReference type="Proteomes" id="UP000219688"/>
    </source>
</evidence>
<comment type="catalytic activity">
    <reaction evidence="2">
        <text>dihydroxyacetone + phosphoenolpyruvate = dihydroxyacetone phosphate + pyruvate</text>
        <dbReference type="Rhea" id="RHEA:18381"/>
        <dbReference type="ChEBI" id="CHEBI:15361"/>
        <dbReference type="ChEBI" id="CHEBI:16016"/>
        <dbReference type="ChEBI" id="CHEBI:57642"/>
        <dbReference type="ChEBI" id="CHEBI:58702"/>
        <dbReference type="EC" id="2.7.1.121"/>
    </reaction>
</comment>
<feature type="domain" description="HPr" evidence="21">
    <location>
        <begin position="162"/>
        <end position="254"/>
    </location>
</feature>
<dbReference type="GO" id="GO:0009401">
    <property type="term" value="P:phosphoenolpyruvate-dependent sugar phosphotransferase system"/>
    <property type="evidence" value="ECO:0007669"/>
    <property type="project" value="UniProtKB-KW"/>
</dbReference>
<dbReference type="InterPro" id="IPR023151">
    <property type="entry name" value="PEP_util_CS"/>
</dbReference>
<dbReference type="InterPro" id="IPR000032">
    <property type="entry name" value="HPr-like"/>
</dbReference>
<comment type="subunit">
    <text evidence="19">Homodimer. The dihydroxyacetone kinase complex is composed of a homodimer of DhaM, a homodimer of DhaK and the subunit DhaL.</text>
</comment>
<evidence type="ECO:0000256" key="9">
    <source>
        <dbReference type="ARBA" id="ARBA00012232"/>
    </source>
</evidence>
<dbReference type="Gene3D" id="3.40.50.510">
    <property type="entry name" value="Phosphotransferase system, mannose-type IIA component"/>
    <property type="match status" value="1"/>
</dbReference>
<sequence>MISVVVVSHSRALADAAVALAAQMAPGPDGPRVEVAAGLDDGTLGTDAAAVAAAIRRGDEASGHEGVLVLMDLGSAVLSAELALELLGPEVAGRVRLSPAPLVEGLVVAVVSARSGRDLGEVAAEAAGGLGPKTAHLLPDDGAGPCPEEPGVTGPTTSPQRVDAVELEVRGPHGLHARPAARLVACAAEVAPRTTVRVRNLTSGRGPVDALSLSRVATLDARQGHLLLAEASGPRAREVLESLTELARDGFGDLPRSGAVAEAAAVVDTTGGGVAGSGLDAAVGPVLRLDARLDGHDIPAGSVAEERVRWREALREAGERLDQLAEQARRQLGAPAAEVFEAHATLLRDPELARDVSRRLVEGQSAATAWAETVEATAAWFDQLADPYQRERAHDVRAAGERVLRLIVGAPEPESLGEGILVVEELDPGLAISLDPRAVRGVITWHGGETGHGVLIAVSRGVPVLTGEEALRDVPAGTTVAFDGRSRTVEVDPGEEVLAAFEELLDHRRRERDLALETSATPVVTTDGVPLRVRANVSSLAMARLAAQMGAQGAGLVRTEAVFGHCLQAPSVDEQAQVYGEIAAALAPHPVAIRTWDVGGDKPLPFMPTVVEANPFLGTRGLRAFVHDPRLLLDQLEAICRVAAHAEVQVLFPMVTTRSDVDLALALLREAATRAGGDGLPPLLEVGIMIEVPAAALNVSALTDGLDLVSIGSNDLSQYALAADRGNGDLAAWSDPLEPAVLRLVRATCEGVPAGMPVGLCGALAGEPGLAGLLAGLGVSQLSAVPAAVPLVKERLRAGSMAGFREIAERALDCADAASVRALLGQHADARRRESVSARPAGGTAR</sequence>
<dbReference type="PROSITE" id="PS51350">
    <property type="entry name" value="PTS_HPR_DOM"/>
    <property type="match status" value="1"/>
</dbReference>
<evidence type="ECO:0000256" key="19">
    <source>
        <dbReference type="ARBA" id="ARBA00046577"/>
    </source>
</evidence>